<dbReference type="InterPro" id="IPR008915">
    <property type="entry name" value="Peptidase_M50"/>
</dbReference>
<keyword evidence="5 12" id="KW-0812">Transmembrane</keyword>
<evidence type="ECO:0000256" key="6">
    <source>
        <dbReference type="ARBA" id="ARBA00022723"/>
    </source>
</evidence>
<dbReference type="GO" id="GO:0008237">
    <property type="term" value="F:metallopeptidase activity"/>
    <property type="evidence" value="ECO:0007669"/>
    <property type="project" value="UniProtKB-KW"/>
</dbReference>
<feature type="domain" description="Peptidase M50" evidence="13">
    <location>
        <begin position="27"/>
        <end position="99"/>
    </location>
</feature>
<keyword evidence="11 12" id="KW-0472">Membrane</keyword>
<comment type="subcellular location">
    <subcellularLocation>
        <location evidence="2">Membrane</location>
        <topology evidence="2">Multi-pass membrane protein</topology>
    </subcellularLocation>
</comment>
<evidence type="ECO:0000256" key="3">
    <source>
        <dbReference type="ARBA" id="ARBA00007931"/>
    </source>
</evidence>
<feature type="transmembrane region" description="Helical" evidence="12">
    <location>
        <begin position="154"/>
        <end position="187"/>
    </location>
</feature>
<dbReference type="GO" id="GO:0006508">
    <property type="term" value="P:proteolysis"/>
    <property type="evidence" value="ECO:0007669"/>
    <property type="project" value="UniProtKB-KW"/>
</dbReference>
<evidence type="ECO:0000256" key="2">
    <source>
        <dbReference type="ARBA" id="ARBA00004141"/>
    </source>
</evidence>
<accession>A0A1G9BNF2</accession>
<reference evidence="14 15" key="1">
    <citation type="submission" date="2016-10" db="EMBL/GenBank/DDBJ databases">
        <authorList>
            <person name="de Groot N.N."/>
        </authorList>
    </citation>
    <scope>NUCLEOTIDE SEQUENCE [LARGE SCALE GENOMIC DNA]</scope>
    <source>
        <strain evidence="14 15">CGMCC 1.6502</strain>
    </source>
</reference>
<keyword evidence="4" id="KW-0645">Protease</keyword>
<feature type="domain" description="Peptidase M50" evidence="13">
    <location>
        <begin position="106"/>
        <end position="153"/>
    </location>
</feature>
<dbReference type="Pfam" id="PF02163">
    <property type="entry name" value="Peptidase_M50"/>
    <property type="match status" value="2"/>
</dbReference>
<dbReference type="PANTHER" id="PTHR39188">
    <property type="entry name" value="MEMBRANE-ASSOCIATED ZINC METALLOPROTEASE M50B"/>
    <property type="match status" value="1"/>
</dbReference>
<comment type="similarity">
    <text evidence="3">Belongs to the peptidase M50B family.</text>
</comment>
<keyword evidence="7" id="KW-0378">Hydrolase</keyword>
<evidence type="ECO:0000256" key="11">
    <source>
        <dbReference type="ARBA" id="ARBA00023136"/>
    </source>
</evidence>
<organism evidence="14 15">
    <name type="scientific">Sediminibacillus albus</name>
    <dbReference type="NCBI Taxonomy" id="407036"/>
    <lineage>
        <taxon>Bacteria</taxon>
        <taxon>Bacillati</taxon>
        <taxon>Bacillota</taxon>
        <taxon>Bacilli</taxon>
        <taxon>Bacillales</taxon>
        <taxon>Bacillaceae</taxon>
        <taxon>Sediminibacillus</taxon>
    </lineage>
</organism>
<dbReference type="EMBL" id="FNFL01000006">
    <property type="protein sequence ID" value="SDK40684.1"/>
    <property type="molecule type" value="Genomic_DNA"/>
</dbReference>
<dbReference type="InterPro" id="IPR046342">
    <property type="entry name" value="CBS_dom_sf"/>
</dbReference>
<dbReference type="STRING" id="407036.SAMN05216243_3027"/>
<evidence type="ECO:0000256" key="9">
    <source>
        <dbReference type="ARBA" id="ARBA00022989"/>
    </source>
</evidence>
<comment type="cofactor">
    <cofactor evidence="1">
        <name>Zn(2+)</name>
        <dbReference type="ChEBI" id="CHEBI:29105"/>
    </cofactor>
</comment>
<evidence type="ECO:0000259" key="13">
    <source>
        <dbReference type="Pfam" id="PF02163"/>
    </source>
</evidence>
<evidence type="ECO:0000256" key="4">
    <source>
        <dbReference type="ARBA" id="ARBA00022670"/>
    </source>
</evidence>
<evidence type="ECO:0000256" key="12">
    <source>
        <dbReference type="SAM" id="Phobius"/>
    </source>
</evidence>
<sequence>MFPQLHIHPVLWFFAVTAVITGMLVEFVVIFLIVFIHELGHFAAARKFGWRIRRISLWVFGGVMETEEHSTKPMREEAWIIASGPLQHIWIYLLLLMFSKFEVLPQAVIQLGYLYNTTILLFNLLPIWPLDGGRIYFLMLSRFLPFRKAHSVTIISSIIFSAIGVFSFLIFYPFTLSTVMLAGFIIWENRLEWKQRYYIFIRFLVKRYMAKQNKLKVRPLVVAPDTRLIDVFSKFKRAETHHIFVKQAGRTEGWMDEKVCLYAYFKINQYQASAGEIMHSDE</sequence>
<feature type="transmembrane region" description="Helical" evidence="12">
    <location>
        <begin position="78"/>
        <end position="99"/>
    </location>
</feature>
<dbReference type="AlphaFoldDB" id="A0A1G9BNF2"/>
<evidence type="ECO:0000313" key="14">
    <source>
        <dbReference type="EMBL" id="SDK40684.1"/>
    </source>
</evidence>
<evidence type="ECO:0000256" key="8">
    <source>
        <dbReference type="ARBA" id="ARBA00022833"/>
    </source>
</evidence>
<dbReference type="CDD" id="cd06161">
    <property type="entry name" value="S2P-M50_SpoIVFB"/>
    <property type="match status" value="1"/>
</dbReference>
<keyword evidence="9 12" id="KW-1133">Transmembrane helix</keyword>
<evidence type="ECO:0000313" key="15">
    <source>
        <dbReference type="Proteomes" id="UP000198694"/>
    </source>
</evidence>
<keyword evidence="8" id="KW-0862">Zinc</keyword>
<keyword evidence="6" id="KW-0479">Metal-binding</keyword>
<evidence type="ECO:0000256" key="10">
    <source>
        <dbReference type="ARBA" id="ARBA00023049"/>
    </source>
</evidence>
<dbReference type="GO" id="GO:0016020">
    <property type="term" value="C:membrane"/>
    <property type="evidence" value="ECO:0007669"/>
    <property type="project" value="UniProtKB-SubCell"/>
</dbReference>
<feature type="transmembrane region" description="Helical" evidence="12">
    <location>
        <begin position="12"/>
        <end position="36"/>
    </location>
</feature>
<evidence type="ECO:0000256" key="5">
    <source>
        <dbReference type="ARBA" id="ARBA00022692"/>
    </source>
</evidence>
<dbReference type="PANTHER" id="PTHR39188:SF3">
    <property type="entry name" value="STAGE IV SPORULATION PROTEIN FB"/>
    <property type="match status" value="1"/>
</dbReference>
<dbReference type="Proteomes" id="UP000198694">
    <property type="component" value="Unassembled WGS sequence"/>
</dbReference>
<proteinExistence type="inferred from homology"/>
<keyword evidence="10" id="KW-0482">Metalloprotease</keyword>
<protein>
    <submittedName>
        <fullName evidence="14">Stage IV sporulation protein FB</fullName>
    </submittedName>
</protein>
<feature type="transmembrane region" description="Helical" evidence="12">
    <location>
        <begin position="111"/>
        <end position="130"/>
    </location>
</feature>
<dbReference type="SUPFAM" id="SSF54631">
    <property type="entry name" value="CBS-domain pair"/>
    <property type="match status" value="1"/>
</dbReference>
<gene>
    <name evidence="14" type="ORF">SAMN05216243_3027</name>
</gene>
<name>A0A1G9BNF2_9BACI</name>
<dbReference type="GO" id="GO:0046872">
    <property type="term" value="F:metal ion binding"/>
    <property type="evidence" value="ECO:0007669"/>
    <property type="project" value="UniProtKB-KW"/>
</dbReference>
<evidence type="ECO:0000256" key="1">
    <source>
        <dbReference type="ARBA" id="ARBA00001947"/>
    </source>
</evidence>
<keyword evidence="15" id="KW-1185">Reference proteome</keyword>
<evidence type="ECO:0000256" key="7">
    <source>
        <dbReference type="ARBA" id="ARBA00022801"/>
    </source>
</evidence>